<proteinExistence type="predicted"/>
<sequence length="106" mass="11609">MIAHDKSLIAGALQSDYVSSEDRGVYSVPDIKGGESSKLMLIMAGNQLLVIIDSGTTWTNAHKGQSYLMVDRHSKVRLRAMSSLDNLAGADWKSINPLKELNNSEF</sequence>
<dbReference type="EMBL" id="JBJUIK010000013">
    <property type="protein sequence ID" value="KAL3506982.1"/>
    <property type="molecule type" value="Genomic_DNA"/>
</dbReference>
<name>A0ABD2YHW3_9GENT</name>
<reference evidence="1 2" key="1">
    <citation type="submission" date="2024-11" db="EMBL/GenBank/DDBJ databases">
        <title>A near-complete genome assembly of Cinchona calisaya.</title>
        <authorList>
            <person name="Lian D.C."/>
            <person name="Zhao X.W."/>
            <person name="Wei L."/>
        </authorList>
    </citation>
    <scope>NUCLEOTIDE SEQUENCE [LARGE SCALE GENOMIC DNA]</scope>
    <source>
        <tissue evidence="1">Nenye</tissue>
    </source>
</reference>
<comment type="caution">
    <text evidence="1">The sequence shown here is derived from an EMBL/GenBank/DDBJ whole genome shotgun (WGS) entry which is preliminary data.</text>
</comment>
<protein>
    <submittedName>
        <fullName evidence="1">Uncharacterized protein</fullName>
    </submittedName>
</protein>
<dbReference type="Proteomes" id="UP001630127">
    <property type="component" value="Unassembled WGS sequence"/>
</dbReference>
<dbReference type="AlphaFoldDB" id="A0ABD2YHW3"/>
<keyword evidence="2" id="KW-1185">Reference proteome</keyword>
<evidence type="ECO:0000313" key="1">
    <source>
        <dbReference type="EMBL" id="KAL3506982.1"/>
    </source>
</evidence>
<organism evidence="1 2">
    <name type="scientific">Cinchona calisaya</name>
    <dbReference type="NCBI Taxonomy" id="153742"/>
    <lineage>
        <taxon>Eukaryota</taxon>
        <taxon>Viridiplantae</taxon>
        <taxon>Streptophyta</taxon>
        <taxon>Embryophyta</taxon>
        <taxon>Tracheophyta</taxon>
        <taxon>Spermatophyta</taxon>
        <taxon>Magnoliopsida</taxon>
        <taxon>eudicotyledons</taxon>
        <taxon>Gunneridae</taxon>
        <taxon>Pentapetalae</taxon>
        <taxon>asterids</taxon>
        <taxon>lamiids</taxon>
        <taxon>Gentianales</taxon>
        <taxon>Rubiaceae</taxon>
        <taxon>Cinchonoideae</taxon>
        <taxon>Cinchoneae</taxon>
        <taxon>Cinchona</taxon>
    </lineage>
</organism>
<gene>
    <name evidence="1" type="ORF">ACH5RR_032364</name>
</gene>
<evidence type="ECO:0000313" key="2">
    <source>
        <dbReference type="Proteomes" id="UP001630127"/>
    </source>
</evidence>
<accession>A0ABD2YHW3</accession>